<dbReference type="AlphaFoldDB" id="A0A0H2WA31"/>
<feature type="region of interest" description="Disordered" evidence="1">
    <location>
        <begin position="1"/>
        <end position="95"/>
    </location>
</feature>
<accession>A0A0H2WA31</accession>
<keyword evidence="3" id="KW-1185">Reference proteome</keyword>
<gene>
    <name evidence="2" type="ordered locus">BMAA0333</name>
</gene>
<dbReference type="Proteomes" id="UP000006693">
    <property type="component" value="Chromosome 2"/>
</dbReference>
<evidence type="ECO:0000256" key="1">
    <source>
        <dbReference type="SAM" id="MobiDB-lite"/>
    </source>
</evidence>
<dbReference type="HOGENOM" id="CLU_2367431_0_0_4"/>
<name>A0A0H2WA31_BURMA</name>
<evidence type="ECO:0000313" key="2">
    <source>
        <dbReference type="EMBL" id="AAU45980.1"/>
    </source>
</evidence>
<dbReference type="EMBL" id="CP000011">
    <property type="protein sequence ID" value="AAU45980.1"/>
    <property type="molecule type" value="Genomic_DNA"/>
</dbReference>
<protein>
    <submittedName>
        <fullName evidence="2">Uncharacterized protein</fullName>
    </submittedName>
</protein>
<feature type="compositionally biased region" description="Low complexity" evidence="1">
    <location>
        <begin position="60"/>
        <end position="74"/>
    </location>
</feature>
<evidence type="ECO:0000313" key="3">
    <source>
        <dbReference type="Proteomes" id="UP000006693"/>
    </source>
</evidence>
<organism evidence="2 3">
    <name type="scientific">Burkholderia mallei (strain ATCC 23344)</name>
    <dbReference type="NCBI Taxonomy" id="243160"/>
    <lineage>
        <taxon>Bacteria</taxon>
        <taxon>Pseudomonadati</taxon>
        <taxon>Pseudomonadota</taxon>
        <taxon>Betaproteobacteria</taxon>
        <taxon>Burkholderiales</taxon>
        <taxon>Burkholderiaceae</taxon>
        <taxon>Burkholderia</taxon>
        <taxon>pseudomallei group</taxon>
    </lineage>
</organism>
<sequence length="95" mass="10168">MPALGPARCRARRRARANGASAPRGRVIRSALAAGHHARPTRESATIVAERGRRPRSQLPAHPNRNRAAAAAPNPHAPPPRPNEKGRSIRTAPDC</sequence>
<proteinExistence type="predicted"/>
<reference evidence="2 3" key="1">
    <citation type="journal article" date="2004" name="Proc. Natl. Acad. Sci. U.S.A.">
        <title>Structural flexibility in the Burkholderia mallei genome.</title>
        <authorList>
            <person name="Nierman W.C."/>
            <person name="DeShazer D."/>
            <person name="Kim H.S."/>
            <person name="Tettelin H."/>
            <person name="Nelson K.E."/>
            <person name="Feldblyum T."/>
            <person name="Ulrich R.L."/>
            <person name="Ronning C.M."/>
            <person name="Brinkac L.M."/>
            <person name="Daugherty S.C."/>
            <person name="Davidsen T.D."/>
            <person name="Deboy R.T."/>
            <person name="Dimitrov G."/>
            <person name="Dodson R.J."/>
            <person name="Durkin A.S."/>
            <person name="Gwinn M.L."/>
            <person name="Haft D.H."/>
            <person name="Khouri H."/>
            <person name="Kolonay J.F."/>
            <person name="Madupu R."/>
            <person name="Mohammoud Y."/>
            <person name="Nelson W.C."/>
            <person name="Radune D."/>
            <person name="Romero C.M."/>
            <person name="Sarria S."/>
            <person name="Selengut J."/>
            <person name="Shamblin C."/>
            <person name="Sullivan S.A."/>
            <person name="White O."/>
            <person name="Yu Y."/>
            <person name="Zafar N."/>
            <person name="Zhou L."/>
            <person name="Fraser C.M."/>
        </authorList>
    </citation>
    <scope>NUCLEOTIDE SEQUENCE [LARGE SCALE GENOMIC DNA]</scope>
    <source>
        <strain evidence="2 3">ATCC 23344</strain>
    </source>
</reference>
<dbReference type="KEGG" id="bma:BMAA0333"/>